<proteinExistence type="predicted"/>
<feature type="region of interest" description="Disordered" evidence="1">
    <location>
        <begin position="1"/>
        <end position="38"/>
    </location>
</feature>
<dbReference type="EMBL" id="HF935656">
    <property type="protein sequence ID" value="CCX11966.1"/>
    <property type="molecule type" value="Genomic_DNA"/>
</dbReference>
<evidence type="ECO:0000313" key="3">
    <source>
        <dbReference type="Proteomes" id="UP000018144"/>
    </source>
</evidence>
<evidence type="ECO:0000313" key="2">
    <source>
        <dbReference type="EMBL" id="CCX11966.1"/>
    </source>
</evidence>
<accession>U4L5A3</accession>
<organism evidence="2 3">
    <name type="scientific">Pyronema omphalodes (strain CBS 100304)</name>
    <name type="common">Pyronema confluens</name>
    <dbReference type="NCBI Taxonomy" id="1076935"/>
    <lineage>
        <taxon>Eukaryota</taxon>
        <taxon>Fungi</taxon>
        <taxon>Dikarya</taxon>
        <taxon>Ascomycota</taxon>
        <taxon>Pezizomycotina</taxon>
        <taxon>Pezizomycetes</taxon>
        <taxon>Pezizales</taxon>
        <taxon>Pyronemataceae</taxon>
        <taxon>Pyronema</taxon>
    </lineage>
</organism>
<dbReference type="Proteomes" id="UP000018144">
    <property type="component" value="Unassembled WGS sequence"/>
</dbReference>
<gene>
    <name evidence="2" type="ORF">PCON_11560</name>
</gene>
<keyword evidence="3" id="KW-1185">Reference proteome</keyword>
<protein>
    <submittedName>
        <fullName evidence="2">Uncharacterized protein</fullName>
    </submittedName>
</protein>
<evidence type="ECO:0000256" key="1">
    <source>
        <dbReference type="SAM" id="MobiDB-lite"/>
    </source>
</evidence>
<sequence>MPRRVISRNSNVFSNRAERRHMCSSSRQVTQMHEAEHR</sequence>
<reference evidence="2 3" key="1">
    <citation type="journal article" date="2013" name="PLoS Genet.">
        <title>The genome and development-dependent transcriptomes of Pyronema confluens: a window into fungal evolution.</title>
        <authorList>
            <person name="Traeger S."/>
            <person name="Altegoer F."/>
            <person name="Freitag M."/>
            <person name="Gabaldon T."/>
            <person name="Kempken F."/>
            <person name="Kumar A."/>
            <person name="Marcet-Houben M."/>
            <person name="Poggeler S."/>
            <person name="Stajich J.E."/>
            <person name="Nowrousian M."/>
        </authorList>
    </citation>
    <scope>NUCLEOTIDE SEQUENCE [LARGE SCALE GENOMIC DNA]</scope>
    <source>
        <strain evidence="3">CBS 100304</strain>
        <tissue evidence="2">Vegetative mycelium</tissue>
    </source>
</reference>
<dbReference type="AlphaFoldDB" id="U4L5A3"/>
<name>U4L5A3_PYROM</name>